<comment type="caution">
    <text evidence="1">The sequence shown here is derived from an EMBL/GenBank/DDBJ whole genome shotgun (WGS) entry which is preliminary data.</text>
</comment>
<proteinExistence type="predicted"/>
<dbReference type="EMBL" id="BGZK01000747">
    <property type="protein sequence ID" value="GBP58900.1"/>
    <property type="molecule type" value="Genomic_DNA"/>
</dbReference>
<name>A0A4C1X781_EUMVA</name>
<dbReference type="Proteomes" id="UP000299102">
    <property type="component" value="Unassembled WGS sequence"/>
</dbReference>
<evidence type="ECO:0000313" key="2">
    <source>
        <dbReference type="Proteomes" id="UP000299102"/>
    </source>
</evidence>
<evidence type="ECO:0000313" key="1">
    <source>
        <dbReference type="EMBL" id="GBP58900.1"/>
    </source>
</evidence>
<gene>
    <name evidence="1" type="ORF">EVAR_54696_1</name>
</gene>
<accession>A0A4C1X781</accession>
<organism evidence="1 2">
    <name type="scientific">Eumeta variegata</name>
    <name type="common">Bagworm moth</name>
    <name type="synonym">Eumeta japonica</name>
    <dbReference type="NCBI Taxonomy" id="151549"/>
    <lineage>
        <taxon>Eukaryota</taxon>
        <taxon>Metazoa</taxon>
        <taxon>Ecdysozoa</taxon>
        <taxon>Arthropoda</taxon>
        <taxon>Hexapoda</taxon>
        <taxon>Insecta</taxon>
        <taxon>Pterygota</taxon>
        <taxon>Neoptera</taxon>
        <taxon>Endopterygota</taxon>
        <taxon>Lepidoptera</taxon>
        <taxon>Glossata</taxon>
        <taxon>Ditrysia</taxon>
        <taxon>Tineoidea</taxon>
        <taxon>Psychidae</taxon>
        <taxon>Oiketicinae</taxon>
        <taxon>Eumeta</taxon>
    </lineage>
</organism>
<dbReference type="AlphaFoldDB" id="A0A4C1X781"/>
<protein>
    <submittedName>
        <fullName evidence="1">Uncharacterized protein</fullName>
    </submittedName>
</protein>
<reference evidence="1 2" key="1">
    <citation type="journal article" date="2019" name="Commun. Biol.">
        <title>The bagworm genome reveals a unique fibroin gene that provides high tensile strength.</title>
        <authorList>
            <person name="Kono N."/>
            <person name="Nakamura H."/>
            <person name="Ohtoshi R."/>
            <person name="Tomita M."/>
            <person name="Numata K."/>
            <person name="Arakawa K."/>
        </authorList>
    </citation>
    <scope>NUCLEOTIDE SEQUENCE [LARGE SCALE GENOMIC DNA]</scope>
</reference>
<keyword evidence="2" id="KW-1185">Reference proteome</keyword>
<sequence>MIAKYYDYIKRNSRDVRFSFVCGSAAAAAAALANWIRSPNQSIILFLVARLDSQCSLNVQYISTDLCRSELLRTSAVARGVADGGRRRTAFARRDKGIRLGRNIECNGFIKSRSKSAECREQIARAAVYLQTGPRPRPGVAPLL</sequence>